<dbReference type="EMBL" id="CAJFDI010000006">
    <property type="protein sequence ID" value="CAD5234410.1"/>
    <property type="molecule type" value="Genomic_DNA"/>
</dbReference>
<feature type="compositionally biased region" description="Low complexity" evidence="8">
    <location>
        <begin position="156"/>
        <end position="167"/>
    </location>
</feature>
<reference evidence="10" key="1">
    <citation type="submission" date="2020-09" db="EMBL/GenBank/DDBJ databases">
        <authorList>
            <person name="Kikuchi T."/>
        </authorList>
    </citation>
    <scope>NUCLEOTIDE SEQUENCE</scope>
    <source>
        <strain evidence="10">Ka4C1</strain>
    </source>
</reference>
<keyword evidence="11" id="KW-1185">Reference proteome</keyword>
<evidence type="ECO:0000259" key="9">
    <source>
        <dbReference type="PROSITE" id="PS50071"/>
    </source>
</evidence>
<keyword evidence="5 6" id="KW-0539">Nucleus</keyword>
<dbReference type="PANTHER" id="PTHR45793:SF5">
    <property type="entry name" value="HOMEOTIC PROTEIN OCELLILESS"/>
    <property type="match status" value="1"/>
</dbReference>
<evidence type="ECO:0000256" key="7">
    <source>
        <dbReference type="RuleBase" id="RU000682"/>
    </source>
</evidence>
<dbReference type="PROSITE" id="PS50071">
    <property type="entry name" value="HOMEOBOX_2"/>
    <property type="match status" value="1"/>
</dbReference>
<evidence type="ECO:0000256" key="6">
    <source>
        <dbReference type="PROSITE-ProRule" id="PRU00108"/>
    </source>
</evidence>
<dbReference type="Gene3D" id="1.10.10.60">
    <property type="entry name" value="Homeodomain-like"/>
    <property type="match status" value="1"/>
</dbReference>
<protein>
    <submittedName>
        <fullName evidence="10">(pine wood nematode) hypothetical protein</fullName>
    </submittedName>
</protein>
<evidence type="ECO:0000256" key="1">
    <source>
        <dbReference type="ARBA" id="ARBA00004123"/>
    </source>
</evidence>
<dbReference type="Proteomes" id="UP000582659">
    <property type="component" value="Unassembled WGS sequence"/>
</dbReference>
<evidence type="ECO:0000256" key="3">
    <source>
        <dbReference type="ARBA" id="ARBA00023125"/>
    </source>
</evidence>
<dbReference type="SUPFAM" id="SSF46689">
    <property type="entry name" value="Homeodomain-like"/>
    <property type="match status" value="1"/>
</dbReference>
<organism evidence="10 11">
    <name type="scientific">Bursaphelenchus xylophilus</name>
    <name type="common">Pinewood nematode worm</name>
    <name type="synonym">Aphelenchoides xylophilus</name>
    <dbReference type="NCBI Taxonomy" id="6326"/>
    <lineage>
        <taxon>Eukaryota</taxon>
        <taxon>Metazoa</taxon>
        <taxon>Ecdysozoa</taxon>
        <taxon>Nematoda</taxon>
        <taxon>Chromadorea</taxon>
        <taxon>Rhabditida</taxon>
        <taxon>Tylenchina</taxon>
        <taxon>Tylenchomorpha</taxon>
        <taxon>Aphelenchoidea</taxon>
        <taxon>Aphelenchoididae</taxon>
        <taxon>Bursaphelenchus</taxon>
    </lineage>
</organism>
<feature type="region of interest" description="Disordered" evidence="8">
    <location>
        <begin position="128"/>
        <end position="253"/>
    </location>
</feature>
<dbReference type="SMR" id="A0A7I8X0T8"/>
<dbReference type="GO" id="GO:0030182">
    <property type="term" value="P:neuron differentiation"/>
    <property type="evidence" value="ECO:0007669"/>
    <property type="project" value="UniProtKB-ARBA"/>
</dbReference>
<keyword evidence="3 6" id="KW-0238">DNA-binding</keyword>
<dbReference type="FunFam" id="1.10.10.60:FF:000679">
    <property type="entry name" value="Homeobox protein aristaless"/>
    <property type="match status" value="1"/>
</dbReference>
<evidence type="ECO:0000256" key="8">
    <source>
        <dbReference type="SAM" id="MobiDB-lite"/>
    </source>
</evidence>
<dbReference type="InterPro" id="IPR009057">
    <property type="entry name" value="Homeodomain-like_sf"/>
</dbReference>
<dbReference type="Proteomes" id="UP000659654">
    <property type="component" value="Unassembled WGS sequence"/>
</dbReference>
<evidence type="ECO:0000313" key="10">
    <source>
        <dbReference type="EMBL" id="CAD5234410.1"/>
    </source>
</evidence>
<dbReference type="OrthoDB" id="6159439at2759"/>
<comment type="subcellular location">
    <subcellularLocation>
        <location evidence="1 6 7">Nucleus</location>
    </subcellularLocation>
</comment>
<dbReference type="PANTHER" id="PTHR45793">
    <property type="entry name" value="HOMEOBOX PROTEIN"/>
    <property type="match status" value="1"/>
</dbReference>
<evidence type="ECO:0000256" key="5">
    <source>
        <dbReference type="ARBA" id="ARBA00023242"/>
    </source>
</evidence>
<name>A0A7I8X0T8_BURXY</name>
<accession>A0A7I8X0T8</accession>
<dbReference type="GO" id="GO:0000981">
    <property type="term" value="F:DNA-binding transcription factor activity, RNA polymerase II-specific"/>
    <property type="evidence" value="ECO:0007669"/>
    <property type="project" value="InterPro"/>
</dbReference>
<comment type="caution">
    <text evidence="10">The sequence shown here is derived from an EMBL/GenBank/DDBJ whole genome shotgun (WGS) entry which is preliminary data.</text>
</comment>
<dbReference type="CDD" id="cd00086">
    <property type="entry name" value="homeodomain"/>
    <property type="match status" value="1"/>
</dbReference>
<evidence type="ECO:0000256" key="2">
    <source>
        <dbReference type="ARBA" id="ARBA00022473"/>
    </source>
</evidence>
<dbReference type="EMBL" id="CAJFCV020000006">
    <property type="protein sequence ID" value="CAG9130174.1"/>
    <property type="molecule type" value="Genomic_DNA"/>
</dbReference>
<feature type="compositionally biased region" description="Polar residues" evidence="8">
    <location>
        <begin position="217"/>
        <end position="253"/>
    </location>
</feature>
<feature type="domain" description="Homeobox" evidence="9">
    <location>
        <begin position="76"/>
        <end position="136"/>
    </location>
</feature>
<evidence type="ECO:0000313" key="11">
    <source>
        <dbReference type="Proteomes" id="UP000659654"/>
    </source>
</evidence>
<proteinExistence type="predicted"/>
<gene>
    <name evidence="10" type="ORF">BXYJ_LOCUS14501</name>
</gene>
<dbReference type="InterPro" id="IPR017970">
    <property type="entry name" value="Homeobox_CS"/>
</dbReference>
<dbReference type="Pfam" id="PF00046">
    <property type="entry name" value="Homeodomain"/>
    <property type="match status" value="1"/>
</dbReference>
<evidence type="ECO:0000256" key="4">
    <source>
        <dbReference type="ARBA" id="ARBA00023155"/>
    </source>
</evidence>
<feature type="compositionally biased region" description="Polar residues" evidence="8">
    <location>
        <begin position="184"/>
        <end position="205"/>
    </location>
</feature>
<dbReference type="InterPro" id="IPR001356">
    <property type="entry name" value="HD"/>
</dbReference>
<sequence>MQLIGPNNLWNHLQYSMVYSNFAAASYHLPAASTSSNSTPGTPSGTPFGQYQPLSNPLMPVAMFSNIGGHNGLPPRKNRRERTTFNRHQLEVLENLFNSTPYPDVFTREKIAEQIHLQESRIQVWFKNRRAKQRQQDKQKPKPPTVASMKQEAAKRAAAAAAAAAAANGSNNNSFDINKDSNHSSETSSPLQGASDSVGQSSSFEAKNGHEMDTQHNKSSFEALTSPNMSAEAGQTSVDQDHSAPNLSRSDSQLFLPEAKNTLTPIESTVDIPQISQADLNQLNLLKTDSTSALVGAGMGSASLGVSLMDYNKSLPDASVLLGQASRPTELTDMAWGADNTSLAASFGLGSTTPIYSQNSLNPYLSYQGMGYYGNVGFDASLGYSGYPLVTPASSTVLEEGQTYSVMQNSQNMSPYTNPYFFPGQC</sequence>
<feature type="compositionally biased region" description="Basic and acidic residues" evidence="8">
    <location>
        <begin position="207"/>
        <end position="216"/>
    </location>
</feature>
<dbReference type="SMART" id="SM00389">
    <property type="entry name" value="HOX"/>
    <property type="match status" value="1"/>
</dbReference>
<keyword evidence="2" id="KW-0217">Developmental protein</keyword>
<keyword evidence="4 6" id="KW-0371">Homeobox</keyword>
<dbReference type="AlphaFoldDB" id="A0A7I8X0T8"/>
<dbReference type="GO" id="GO:0005634">
    <property type="term" value="C:nucleus"/>
    <property type="evidence" value="ECO:0007669"/>
    <property type="project" value="UniProtKB-SubCell"/>
</dbReference>
<dbReference type="PROSITE" id="PS00027">
    <property type="entry name" value="HOMEOBOX_1"/>
    <property type="match status" value="1"/>
</dbReference>
<dbReference type="GO" id="GO:0000978">
    <property type="term" value="F:RNA polymerase II cis-regulatory region sequence-specific DNA binding"/>
    <property type="evidence" value="ECO:0007669"/>
    <property type="project" value="TreeGrafter"/>
</dbReference>
<feature type="DNA-binding region" description="Homeobox" evidence="6">
    <location>
        <begin position="78"/>
        <end position="137"/>
    </location>
</feature>